<feature type="compositionally biased region" description="Acidic residues" evidence="1">
    <location>
        <begin position="80"/>
        <end position="89"/>
    </location>
</feature>
<proteinExistence type="predicted"/>
<evidence type="ECO:0000313" key="2">
    <source>
        <dbReference type="EMBL" id="GJT54422.1"/>
    </source>
</evidence>
<dbReference type="Proteomes" id="UP001151760">
    <property type="component" value="Unassembled WGS sequence"/>
</dbReference>
<sequence length="89" mass="9967">MCPPSDPNTAKLLGSRPPIPQDSAPSSQCLLPSVHGWKRGPEEEDLRKERKGGKGKGERKGERGGRKEGEEEREKITLKEEEDMDIDDR</sequence>
<protein>
    <submittedName>
        <fullName evidence="2">Uncharacterized protein</fullName>
    </submittedName>
</protein>
<gene>
    <name evidence="2" type="ORF">Tco_0989476</name>
</gene>
<keyword evidence="3" id="KW-1185">Reference proteome</keyword>
<evidence type="ECO:0000256" key="1">
    <source>
        <dbReference type="SAM" id="MobiDB-lite"/>
    </source>
</evidence>
<organism evidence="2 3">
    <name type="scientific">Tanacetum coccineum</name>
    <dbReference type="NCBI Taxonomy" id="301880"/>
    <lineage>
        <taxon>Eukaryota</taxon>
        <taxon>Viridiplantae</taxon>
        <taxon>Streptophyta</taxon>
        <taxon>Embryophyta</taxon>
        <taxon>Tracheophyta</taxon>
        <taxon>Spermatophyta</taxon>
        <taxon>Magnoliopsida</taxon>
        <taxon>eudicotyledons</taxon>
        <taxon>Gunneridae</taxon>
        <taxon>Pentapetalae</taxon>
        <taxon>asterids</taxon>
        <taxon>campanulids</taxon>
        <taxon>Asterales</taxon>
        <taxon>Asteraceae</taxon>
        <taxon>Asteroideae</taxon>
        <taxon>Anthemideae</taxon>
        <taxon>Anthemidinae</taxon>
        <taxon>Tanacetum</taxon>
    </lineage>
</organism>
<name>A0ABQ5EU44_9ASTR</name>
<dbReference type="EMBL" id="BQNB010016670">
    <property type="protein sequence ID" value="GJT54422.1"/>
    <property type="molecule type" value="Genomic_DNA"/>
</dbReference>
<feature type="compositionally biased region" description="Basic and acidic residues" evidence="1">
    <location>
        <begin position="39"/>
        <end position="48"/>
    </location>
</feature>
<evidence type="ECO:0000313" key="3">
    <source>
        <dbReference type="Proteomes" id="UP001151760"/>
    </source>
</evidence>
<comment type="caution">
    <text evidence="2">The sequence shown here is derived from an EMBL/GenBank/DDBJ whole genome shotgun (WGS) entry which is preliminary data.</text>
</comment>
<reference evidence="2" key="2">
    <citation type="submission" date="2022-01" db="EMBL/GenBank/DDBJ databases">
        <authorList>
            <person name="Yamashiro T."/>
            <person name="Shiraishi A."/>
            <person name="Satake H."/>
            <person name="Nakayama K."/>
        </authorList>
    </citation>
    <scope>NUCLEOTIDE SEQUENCE</scope>
</reference>
<feature type="region of interest" description="Disordered" evidence="1">
    <location>
        <begin position="1"/>
        <end position="89"/>
    </location>
</feature>
<feature type="compositionally biased region" description="Basic and acidic residues" evidence="1">
    <location>
        <begin position="55"/>
        <end position="79"/>
    </location>
</feature>
<reference evidence="2" key="1">
    <citation type="journal article" date="2022" name="Int. J. Mol. Sci.">
        <title>Draft Genome of Tanacetum Coccineum: Genomic Comparison of Closely Related Tanacetum-Family Plants.</title>
        <authorList>
            <person name="Yamashiro T."/>
            <person name="Shiraishi A."/>
            <person name="Nakayama K."/>
            <person name="Satake H."/>
        </authorList>
    </citation>
    <scope>NUCLEOTIDE SEQUENCE</scope>
</reference>
<accession>A0ABQ5EU44</accession>